<dbReference type="PROSITE" id="PS01229">
    <property type="entry name" value="COF_2"/>
    <property type="match status" value="1"/>
</dbReference>
<dbReference type="GO" id="GO:0005829">
    <property type="term" value="C:cytosol"/>
    <property type="evidence" value="ECO:0007669"/>
    <property type="project" value="TreeGrafter"/>
</dbReference>
<keyword evidence="1" id="KW-0732">Signal</keyword>
<dbReference type="PANTHER" id="PTHR10000">
    <property type="entry name" value="PHOSPHOSERINE PHOSPHATASE"/>
    <property type="match status" value="1"/>
</dbReference>
<evidence type="ECO:0000313" key="2">
    <source>
        <dbReference type="EMBL" id="CAE8600299.1"/>
    </source>
</evidence>
<dbReference type="NCBIfam" id="TIGR01484">
    <property type="entry name" value="HAD-SF-IIB"/>
    <property type="match status" value="1"/>
</dbReference>
<comment type="caution">
    <text evidence="2">The sequence shown here is derived from an EMBL/GenBank/DDBJ whole genome shotgun (WGS) entry which is preliminary data.</text>
</comment>
<name>A0A813ELG3_POLGL</name>
<feature type="chain" id="PRO_5032338377" description="Haloacid dehalogenase-like hydrolase" evidence="1">
    <location>
        <begin position="31"/>
        <end position="334"/>
    </location>
</feature>
<dbReference type="InterPro" id="IPR036412">
    <property type="entry name" value="HAD-like_sf"/>
</dbReference>
<dbReference type="OMA" id="WAASTHM"/>
<dbReference type="Gene3D" id="3.30.1240.10">
    <property type="match status" value="1"/>
</dbReference>
<accession>A0A813ELG3</accession>
<evidence type="ECO:0000256" key="1">
    <source>
        <dbReference type="SAM" id="SignalP"/>
    </source>
</evidence>
<dbReference type="OrthoDB" id="27226at2759"/>
<protein>
    <recommendedName>
        <fullName evidence="4">Haloacid dehalogenase-like hydrolase</fullName>
    </recommendedName>
</protein>
<dbReference type="InterPro" id="IPR023214">
    <property type="entry name" value="HAD_sf"/>
</dbReference>
<keyword evidence="3" id="KW-1185">Reference proteome</keyword>
<evidence type="ECO:0000313" key="3">
    <source>
        <dbReference type="Proteomes" id="UP000654075"/>
    </source>
</evidence>
<sequence length="334" mass="34907">MRRGQRACDGQRHYLVAAVLLALATRLSWSGRSENFAARAPGAAFSGTLAKVIVTDVDGTLMDSAHRLPSANRKALRSCLQKGLPVILATGKHCGPWVDSLIKDVIGDDLQADSKYTLNAPGVFVQGLLVRDASGHLVHTQALPPEIVSRCLEGANVQGRTVLAYTDDNRIVSNRADSQTERLRNLKEPAVEVGTVEGPVLKMLFLAAPEEETSLRQEVSSLVGQEASITVAIPGMVEVLPRGASKADGVKVALGLLGLSARDALALGDGENDLELLQLVRSSGGMAVAVGNARPALKEVASATVASCDEAGWAAAVEYWALGSSSVCPGALAS</sequence>
<dbReference type="InterPro" id="IPR006379">
    <property type="entry name" value="HAD-SF_hydro_IIB"/>
</dbReference>
<dbReference type="AlphaFoldDB" id="A0A813ELG3"/>
<organism evidence="2 3">
    <name type="scientific">Polarella glacialis</name>
    <name type="common">Dinoflagellate</name>
    <dbReference type="NCBI Taxonomy" id="89957"/>
    <lineage>
        <taxon>Eukaryota</taxon>
        <taxon>Sar</taxon>
        <taxon>Alveolata</taxon>
        <taxon>Dinophyceae</taxon>
        <taxon>Suessiales</taxon>
        <taxon>Suessiaceae</taxon>
        <taxon>Polarella</taxon>
    </lineage>
</organism>
<evidence type="ECO:0008006" key="4">
    <source>
        <dbReference type="Google" id="ProtNLM"/>
    </source>
</evidence>
<dbReference type="Pfam" id="PF08282">
    <property type="entry name" value="Hydrolase_3"/>
    <property type="match status" value="1"/>
</dbReference>
<dbReference type="SUPFAM" id="SSF56784">
    <property type="entry name" value="HAD-like"/>
    <property type="match status" value="1"/>
</dbReference>
<dbReference type="Gene3D" id="3.40.50.1000">
    <property type="entry name" value="HAD superfamily/HAD-like"/>
    <property type="match status" value="1"/>
</dbReference>
<dbReference type="PANTHER" id="PTHR10000:SF8">
    <property type="entry name" value="HAD SUPERFAMILY HYDROLASE-LIKE, TYPE 3"/>
    <property type="match status" value="1"/>
</dbReference>
<dbReference type="Proteomes" id="UP000654075">
    <property type="component" value="Unassembled WGS sequence"/>
</dbReference>
<reference evidence="2" key="1">
    <citation type="submission" date="2021-02" db="EMBL/GenBank/DDBJ databases">
        <authorList>
            <person name="Dougan E. K."/>
            <person name="Rhodes N."/>
            <person name="Thang M."/>
            <person name="Chan C."/>
        </authorList>
    </citation>
    <scope>NUCLEOTIDE SEQUENCE</scope>
</reference>
<gene>
    <name evidence="2" type="ORF">PGLA1383_LOCUS18629</name>
</gene>
<proteinExistence type="predicted"/>
<feature type="signal peptide" evidence="1">
    <location>
        <begin position="1"/>
        <end position="30"/>
    </location>
</feature>
<dbReference type="EMBL" id="CAJNNV010012020">
    <property type="protein sequence ID" value="CAE8600299.1"/>
    <property type="molecule type" value="Genomic_DNA"/>
</dbReference>
<dbReference type="GO" id="GO:0016791">
    <property type="term" value="F:phosphatase activity"/>
    <property type="evidence" value="ECO:0007669"/>
    <property type="project" value="TreeGrafter"/>
</dbReference>
<dbReference type="GO" id="GO:0000287">
    <property type="term" value="F:magnesium ion binding"/>
    <property type="evidence" value="ECO:0007669"/>
    <property type="project" value="TreeGrafter"/>
</dbReference>